<evidence type="ECO:0000313" key="4">
    <source>
        <dbReference type="Proteomes" id="UP000019141"/>
    </source>
</evidence>
<evidence type="ECO:0000313" key="3">
    <source>
        <dbReference type="EMBL" id="ETW94961.1"/>
    </source>
</evidence>
<dbReference type="GO" id="GO:0033539">
    <property type="term" value="P:fatty acid beta-oxidation using acyl-CoA dehydrogenase"/>
    <property type="evidence" value="ECO:0007669"/>
    <property type="project" value="TreeGrafter"/>
</dbReference>
<dbReference type="AlphaFoldDB" id="W4LCB1"/>
<reference evidence="3 4" key="1">
    <citation type="journal article" date="2014" name="Nature">
        <title>An environmental bacterial taxon with a large and distinct metabolic repertoire.</title>
        <authorList>
            <person name="Wilson M.C."/>
            <person name="Mori T."/>
            <person name="Ruckert C."/>
            <person name="Uria A.R."/>
            <person name="Helf M.J."/>
            <person name="Takada K."/>
            <person name="Gernert C."/>
            <person name="Steffens U.A."/>
            <person name="Heycke N."/>
            <person name="Schmitt S."/>
            <person name="Rinke C."/>
            <person name="Helfrich E.J."/>
            <person name="Brachmann A.O."/>
            <person name="Gurgui C."/>
            <person name="Wakimoto T."/>
            <person name="Kracht M."/>
            <person name="Crusemann M."/>
            <person name="Hentschel U."/>
            <person name="Abe I."/>
            <person name="Matsunaga S."/>
            <person name="Kalinowski J."/>
            <person name="Takeyama H."/>
            <person name="Piel J."/>
        </authorList>
    </citation>
    <scope>NUCLEOTIDE SEQUENCE [LARGE SCALE GENOMIC DNA]</scope>
    <source>
        <strain evidence="4">TSY1</strain>
    </source>
</reference>
<evidence type="ECO:0000256" key="1">
    <source>
        <dbReference type="ARBA" id="ARBA00023002"/>
    </source>
</evidence>
<dbReference type="InterPro" id="IPR050741">
    <property type="entry name" value="Acyl-CoA_dehydrogenase"/>
</dbReference>
<dbReference type="GO" id="GO:0005737">
    <property type="term" value="C:cytoplasm"/>
    <property type="evidence" value="ECO:0007669"/>
    <property type="project" value="TreeGrafter"/>
</dbReference>
<name>W4LCB1_ENTF1</name>
<dbReference type="PANTHER" id="PTHR48083">
    <property type="entry name" value="MEDIUM-CHAIN SPECIFIC ACYL-COA DEHYDROGENASE, MITOCHONDRIAL-RELATED"/>
    <property type="match status" value="1"/>
</dbReference>
<dbReference type="SUPFAM" id="SSF47203">
    <property type="entry name" value="Acyl-CoA dehydrogenase C-terminal domain-like"/>
    <property type="match status" value="1"/>
</dbReference>
<dbReference type="Proteomes" id="UP000019141">
    <property type="component" value="Unassembled WGS sequence"/>
</dbReference>
<evidence type="ECO:0000259" key="2">
    <source>
        <dbReference type="Pfam" id="PF08028"/>
    </source>
</evidence>
<feature type="domain" description="Acyl-CoA dehydrogenase C-terminal" evidence="2">
    <location>
        <begin position="158"/>
        <end position="288"/>
    </location>
</feature>
<keyword evidence="4" id="KW-1185">Reference proteome</keyword>
<dbReference type="SUPFAM" id="SSF56645">
    <property type="entry name" value="Acyl-CoA dehydrogenase NM domain-like"/>
    <property type="match status" value="1"/>
</dbReference>
<dbReference type="GO" id="GO:0003995">
    <property type="term" value="F:acyl-CoA dehydrogenase activity"/>
    <property type="evidence" value="ECO:0007669"/>
    <property type="project" value="TreeGrafter"/>
</dbReference>
<dbReference type="Gene3D" id="2.40.110.10">
    <property type="entry name" value="Butyryl-CoA Dehydrogenase, subunit A, domain 2"/>
    <property type="match status" value="1"/>
</dbReference>
<dbReference type="InterPro" id="IPR036250">
    <property type="entry name" value="AcylCo_DH-like_C"/>
</dbReference>
<comment type="caution">
    <text evidence="3">The sequence shown here is derived from an EMBL/GenBank/DDBJ whole genome shotgun (WGS) entry which is preliminary data.</text>
</comment>
<dbReference type="EMBL" id="AZHW01000978">
    <property type="protein sequence ID" value="ETW94961.1"/>
    <property type="molecule type" value="Genomic_DNA"/>
</dbReference>
<dbReference type="HOGENOM" id="CLU_018204_2_0_7"/>
<organism evidence="3 4">
    <name type="scientific">Entotheonella factor</name>
    <dbReference type="NCBI Taxonomy" id="1429438"/>
    <lineage>
        <taxon>Bacteria</taxon>
        <taxon>Pseudomonadati</taxon>
        <taxon>Nitrospinota/Tectimicrobiota group</taxon>
        <taxon>Candidatus Tectimicrobiota</taxon>
        <taxon>Candidatus Entotheonellia</taxon>
        <taxon>Candidatus Entotheonellales</taxon>
        <taxon>Candidatus Entotheonellaceae</taxon>
        <taxon>Candidatus Entotheonella</taxon>
    </lineage>
</organism>
<dbReference type="Pfam" id="PF08028">
    <property type="entry name" value="Acyl-CoA_dh_2"/>
    <property type="match status" value="1"/>
</dbReference>
<dbReference type="PANTHER" id="PTHR48083:SF5">
    <property type="entry name" value="NRGC PROTEIN"/>
    <property type="match status" value="1"/>
</dbReference>
<dbReference type="InterPro" id="IPR009100">
    <property type="entry name" value="AcylCoA_DH/oxidase_NM_dom_sf"/>
</dbReference>
<accession>W4LCB1</accession>
<proteinExistence type="predicted"/>
<sequence>MDASSGWCVMIGATTIALQAVFLPDEAISQMFVGGRMPTAAGALMPTGEAIPEPGGYRVSGRWAFASGIHHAEWVNATVRVRQSQHESEVWRRVVLPVSSVTIHDNWDAVGLKGTGSCDFSVSDCFVSSAFSWGFEQVPRRGGRLYHLGLPGFAANEHAAFALGVARHALDLITDRAVSKSRGFHAATVASRSAFQRDLGEWELQWRAARAMVFEVFETAWQTLCAGREPSPASQAEMRGAATLATRMALEIVTQAFRYAGGEAVYGANVLQRCWRDLNTAAQHFMVSDTAYENHGKFSLKQPDAKPFG</sequence>
<keyword evidence="1" id="KW-0560">Oxidoreductase</keyword>
<dbReference type="InterPro" id="IPR013107">
    <property type="entry name" value="Acyl-CoA_DH_C"/>
</dbReference>
<dbReference type="InterPro" id="IPR046373">
    <property type="entry name" value="Acyl-CoA_Oxase/DH_mid-dom_sf"/>
</dbReference>
<protein>
    <recommendedName>
        <fullName evidence="2">Acyl-CoA dehydrogenase C-terminal domain-containing protein</fullName>
    </recommendedName>
</protein>
<gene>
    <name evidence="3" type="ORF">ETSY1_32600</name>
</gene>
<dbReference type="Gene3D" id="1.20.140.10">
    <property type="entry name" value="Butyryl-CoA Dehydrogenase, subunit A, domain 3"/>
    <property type="match status" value="1"/>
</dbReference>